<organism evidence="2 3">
    <name type="scientific">Nepenthes gracilis</name>
    <name type="common">Slender pitcher plant</name>
    <dbReference type="NCBI Taxonomy" id="150966"/>
    <lineage>
        <taxon>Eukaryota</taxon>
        <taxon>Viridiplantae</taxon>
        <taxon>Streptophyta</taxon>
        <taxon>Embryophyta</taxon>
        <taxon>Tracheophyta</taxon>
        <taxon>Spermatophyta</taxon>
        <taxon>Magnoliopsida</taxon>
        <taxon>eudicotyledons</taxon>
        <taxon>Gunneridae</taxon>
        <taxon>Pentapetalae</taxon>
        <taxon>Caryophyllales</taxon>
        <taxon>Nepenthaceae</taxon>
        <taxon>Nepenthes</taxon>
    </lineage>
</organism>
<dbReference type="EMBL" id="BSYO01000001">
    <property type="protein sequence ID" value="GMG98990.1"/>
    <property type="molecule type" value="Genomic_DNA"/>
</dbReference>
<accession>A0AAD3P3H5</accession>
<comment type="caution">
    <text evidence="2">The sequence shown here is derived from an EMBL/GenBank/DDBJ whole genome shotgun (WGS) entry which is preliminary data.</text>
</comment>
<evidence type="ECO:0000256" key="1">
    <source>
        <dbReference type="SAM" id="MobiDB-lite"/>
    </source>
</evidence>
<feature type="region of interest" description="Disordered" evidence="1">
    <location>
        <begin position="31"/>
        <end position="98"/>
    </location>
</feature>
<evidence type="ECO:0000313" key="2">
    <source>
        <dbReference type="EMBL" id="GMG98990.1"/>
    </source>
</evidence>
<keyword evidence="3" id="KW-1185">Reference proteome</keyword>
<name>A0AAD3P3H5_NEPGR</name>
<evidence type="ECO:0000313" key="3">
    <source>
        <dbReference type="Proteomes" id="UP001279734"/>
    </source>
</evidence>
<dbReference type="AlphaFoldDB" id="A0AAD3P3H5"/>
<sequence>MIITPITISLKHHPFSRSSTLESRRDRFLASAKKNAERHRHFQVNPKNIGLDGGAKAERSLQVRQPLKQSAAPTPRGRGPNDDVDEAEDVGADAELQRVSGAGRRCRRRVYGGGSRWHGASGVAAAGVADGCAEEEGEDEKGGAVVVVGGHCLGGGVDALV</sequence>
<protein>
    <submittedName>
        <fullName evidence="2">Uncharacterized protein</fullName>
    </submittedName>
</protein>
<proteinExistence type="predicted"/>
<reference evidence="2" key="1">
    <citation type="submission" date="2023-05" db="EMBL/GenBank/DDBJ databases">
        <title>Nepenthes gracilis genome sequencing.</title>
        <authorList>
            <person name="Fukushima K."/>
        </authorList>
    </citation>
    <scope>NUCLEOTIDE SEQUENCE</scope>
    <source>
        <strain evidence="2">SING2019-196</strain>
    </source>
</reference>
<gene>
    <name evidence="2" type="ORF">Nepgr_000830</name>
</gene>
<dbReference type="Proteomes" id="UP001279734">
    <property type="component" value="Unassembled WGS sequence"/>
</dbReference>
<feature type="compositionally biased region" description="Acidic residues" evidence="1">
    <location>
        <begin position="82"/>
        <end position="92"/>
    </location>
</feature>